<proteinExistence type="predicted"/>
<evidence type="ECO:0000313" key="4">
    <source>
        <dbReference type="EMBL" id="KAK8602544.1"/>
    </source>
</evidence>
<dbReference type="InterPro" id="IPR029064">
    <property type="entry name" value="Ribosomal_eL30-like_sf"/>
</dbReference>
<dbReference type="Gene3D" id="3.30.1330.30">
    <property type="match status" value="1"/>
</dbReference>
<comment type="caution">
    <text evidence="4">The sequence shown here is derived from an EMBL/GenBank/DDBJ whole genome shotgun (WGS) entry which is preliminary data.</text>
</comment>
<dbReference type="Proteomes" id="UP001472677">
    <property type="component" value="Unassembled WGS sequence"/>
</dbReference>
<keyword evidence="5" id="KW-1185">Reference proteome</keyword>
<reference evidence="4 5" key="1">
    <citation type="journal article" date="2024" name="G3 (Bethesda)">
        <title>Genome assembly of Hibiscus sabdariffa L. provides insights into metabolisms of medicinal natural products.</title>
        <authorList>
            <person name="Kim T."/>
        </authorList>
    </citation>
    <scope>NUCLEOTIDE SEQUENCE [LARGE SCALE GENOMIC DNA]</scope>
    <source>
        <strain evidence="4">TK-2024</strain>
        <tissue evidence="4">Old leaves</tissue>
    </source>
</reference>
<sequence length="121" mass="13246">MELSNVVIFAGECRDTDYKALLGGVHKTVILKGIGNSALKLHSNRSYPLEHVLPSDSFNILQAEGKLSCRSQPDSVKLVKALCADHNVKLLHAPSSKTLGEWAGDYGEQHEAVEIVQQHKD</sequence>
<name>A0ABR2GHZ2_9ROSI</name>
<keyword evidence="1" id="KW-0689">Ribosomal protein</keyword>
<accession>A0ABR2GHZ2</accession>
<feature type="domain" description="Ribosomal protein eL8/eL30/eS12/Gadd45" evidence="3">
    <location>
        <begin position="72"/>
        <end position="113"/>
    </location>
</feature>
<dbReference type="EMBL" id="JBBPBM010000001">
    <property type="protein sequence ID" value="KAK8602544.1"/>
    <property type="molecule type" value="Genomic_DNA"/>
</dbReference>
<evidence type="ECO:0000259" key="3">
    <source>
        <dbReference type="Pfam" id="PF01248"/>
    </source>
</evidence>
<evidence type="ECO:0000313" key="5">
    <source>
        <dbReference type="Proteomes" id="UP001472677"/>
    </source>
</evidence>
<dbReference type="Pfam" id="PF01248">
    <property type="entry name" value="Ribosomal_L7Ae"/>
    <property type="match status" value="1"/>
</dbReference>
<gene>
    <name evidence="4" type="ORF">V6N12_052350</name>
</gene>
<protein>
    <recommendedName>
        <fullName evidence="3">Ribosomal protein eL8/eL30/eS12/Gadd45 domain-containing protein</fullName>
    </recommendedName>
</protein>
<evidence type="ECO:0000256" key="1">
    <source>
        <dbReference type="ARBA" id="ARBA00022980"/>
    </source>
</evidence>
<evidence type="ECO:0000256" key="2">
    <source>
        <dbReference type="ARBA" id="ARBA00023274"/>
    </source>
</evidence>
<dbReference type="PANTHER" id="PTHR11843">
    <property type="entry name" value="40S RIBOSOMAL PROTEIN S12"/>
    <property type="match status" value="1"/>
</dbReference>
<organism evidence="4 5">
    <name type="scientific">Hibiscus sabdariffa</name>
    <name type="common">roselle</name>
    <dbReference type="NCBI Taxonomy" id="183260"/>
    <lineage>
        <taxon>Eukaryota</taxon>
        <taxon>Viridiplantae</taxon>
        <taxon>Streptophyta</taxon>
        <taxon>Embryophyta</taxon>
        <taxon>Tracheophyta</taxon>
        <taxon>Spermatophyta</taxon>
        <taxon>Magnoliopsida</taxon>
        <taxon>eudicotyledons</taxon>
        <taxon>Gunneridae</taxon>
        <taxon>Pentapetalae</taxon>
        <taxon>rosids</taxon>
        <taxon>malvids</taxon>
        <taxon>Malvales</taxon>
        <taxon>Malvaceae</taxon>
        <taxon>Malvoideae</taxon>
        <taxon>Hibiscus</taxon>
    </lineage>
</organism>
<dbReference type="InterPro" id="IPR004038">
    <property type="entry name" value="Ribosomal_eL8/eL30/eS12/Gad45"/>
</dbReference>
<keyword evidence="2" id="KW-0687">Ribonucleoprotein</keyword>
<dbReference type="SUPFAM" id="SSF55315">
    <property type="entry name" value="L30e-like"/>
    <property type="match status" value="1"/>
</dbReference>